<comment type="caution">
    <text evidence="6">The sequence shown here is derived from an EMBL/GenBank/DDBJ whole genome shotgun (WGS) entry which is preliminary data.</text>
</comment>
<dbReference type="AlphaFoldDB" id="A0A934Q8Z9"/>
<dbReference type="InterPro" id="IPR041380">
    <property type="entry name" value="Acetyltransf_17"/>
</dbReference>
<dbReference type="Pfam" id="PF17668">
    <property type="entry name" value="Acetyltransf_17"/>
    <property type="match status" value="1"/>
</dbReference>
<protein>
    <submittedName>
        <fullName evidence="6">GNAT family N-acetyltransferase</fullName>
    </submittedName>
</protein>
<comment type="subunit">
    <text evidence="3">Homohexamer; trimer of dimers.</text>
</comment>
<evidence type="ECO:0000259" key="5">
    <source>
        <dbReference type="Pfam" id="PF17668"/>
    </source>
</evidence>
<name>A0A934Q8Z9_9MICO</name>
<feature type="binding site" evidence="3">
    <location>
        <begin position="146"/>
        <end position="147"/>
    </location>
    <ligand>
        <name>acetyl-CoA</name>
        <dbReference type="ChEBI" id="CHEBI:57288"/>
    </ligand>
</feature>
<feature type="binding site" evidence="3">
    <location>
        <begin position="118"/>
        <end position="123"/>
    </location>
    <ligand>
        <name>acetyl-CoA</name>
        <dbReference type="ChEBI" id="CHEBI:57288"/>
    </ligand>
</feature>
<proteinExistence type="inferred from homology"/>
<sequence>MTQFDARTVPADQTSRAALEPAGLDYRLVDAADTTALDGLSRAVARGFLESEPTEEVLLAGRPAQETRRLVGVYDGENPRVEMPVATVGSWVAPLTVPGGELPMWAVSEVTVAPTHRRRGIARAMLEGELRAAAGAGIPIAGLTASEATIYGRYGFGQATWETRWTVDTRRAGWAGPEPEGRLHPLDRELLAAALGELHERTRASRAGDIAGWTRRWQQIAGTDPGEPHGRSVRGVRYVDAEGALRGALAYRVVESEVDWTRSRLEIRHMIGETAEARAALWRFALQHDLVGTVEAGMRPADDPLPWLLADSRAAVPTVQDHGWLRILDVPRVFAARTAAAPLSVVLRVGDRLGFAEGVWRLETTDDGRFRATPAAGAEAELELGAGELSSLYLGGVSARSLAEAGRVRGDLAAAARLDEALRLERAPHLSIMY</sequence>
<dbReference type="SUPFAM" id="SSF55718">
    <property type="entry name" value="SCP-like"/>
    <property type="match status" value="1"/>
</dbReference>
<evidence type="ECO:0000259" key="4">
    <source>
        <dbReference type="Pfam" id="PF13530"/>
    </source>
</evidence>
<organism evidence="6 7">
    <name type="scientific">Leucobacter chromiisoli</name>
    <dbReference type="NCBI Taxonomy" id="2796471"/>
    <lineage>
        <taxon>Bacteria</taxon>
        <taxon>Bacillati</taxon>
        <taxon>Actinomycetota</taxon>
        <taxon>Actinomycetes</taxon>
        <taxon>Micrococcales</taxon>
        <taxon>Microbacteriaceae</taxon>
        <taxon>Leucobacter</taxon>
    </lineage>
</organism>
<feature type="domain" description="Enhanced intracellular survival protein" evidence="4">
    <location>
        <begin position="330"/>
        <end position="430"/>
    </location>
</feature>
<keyword evidence="1 3" id="KW-0808">Transferase</keyword>
<dbReference type="Gene3D" id="3.40.630.30">
    <property type="match status" value="2"/>
</dbReference>
<dbReference type="PANTHER" id="PTHR37817:SF1">
    <property type="entry name" value="N-ACETYLTRANSFERASE EIS"/>
    <property type="match status" value="1"/>
</dbReference>
<dbReference type="Gene3D" id="3.30.1050.10">
    <property type="entry name" value="SCP2 sterol-binding domain"/>
    <property type="match status" value="1"/>
</dbReference>
<gene>
    <name evidence="6" type="ORF">JD276_09795</name>
</gene>
<dbReference type="EMBL" id="JAEHOH010000012">
    <property type="protein sequence ID" value="MBK0419326.1"/>
    <property type="molecule type" value="Genomic_DNA"/>
</dbReference>
<evidence type="ECO:0000256" key="3">
    <source>
        <dbReference type="HAMAP-Rule" id="MF_01812"/>
    </source>
</evidence>
<dbReference type="Proteomes" id="UP000608530">
    <property type="component" value="Unassembled WGS sequence"/>
</dbReference>
<dbReference type="Pfam" id="PF13527">
    <property type="entry name" value="Acetyltransf_9"/>
    <property type="match status" value="1"/>
</dbReference>
<dbReference type="Pfam" id="PF13530">
    <property type="entry name" value="SCP2_2"/>
    <property type="match status" value="1"/>
</dbReference>
<dbReference type="RefSeq" id="WP_200115463.1">
    <property type="nucleotide sequence ID" value="NZ_JAEHOH010000012.1"/>
</dbReference>
<dbReference type="SUPFAM" id="SSF55729">
    <property type="entry name" value="Acyl-CoA N-acyltransferases (Nat)"/>
    <property type="match status" value="1"/>
</dbReference>
<feature type="binding site" evidence="3">
    <location>
        <begin position="110"/>
        <end position="112"/>
    </location>
    <ligand>
        <name>acetyl-CoA</name>
        <dbReference type="ChEBI" id="CHEBI:57288"/>
    </ligand>
</feature>
<dbReference type="InterPro" id="IPR051554">
    <property type="entry name" value="Acetyltransferase_Eis"/>
</dbReference>
<evidence type="ECO:0000313" key="6">
    <source>
        <dbReference type="EMBL" id="MBK0419326.1"/>
    </source>
</evidence>
<dbReference type="InterPro" id="IPR036527">
    <property type="entry name" value="SCP2_sterol-bd_dom_sf"/>
</dbReference>
<keyword evidence="2 3" id="KW-0012">Acyltransferase</keyword>
<accession>A0A934Q8Z9</accession>
<dbReference type="InterPro" id="IPR022902">
    <property type="entry name" value="NAcTrfase_Eis"/>
</dbReference>
<dbReference type="GO" id="GO:0030649">
    <property type="term" value="P:aminoglycoside antibiotic catabolic process"/>
    <property type="evidence" value="ECO:0007669"/>
    <property type="project" value="TreeGrafter"/>
</dbReference>
<dbReference type="InterPro" id="IPR025559">
    <property type="entry name" value="Eis_dom"/>
</dbReference>
<dbReference type="PANTHER" id="PTHR37817">
    <property type="entry name" value="N-ACETYLTRANSFERASE EIS"/>
    <property type="match status" value="1"/>
</dbReference>
<feature type="active site" description="Proton donor" evidence="3">
    <location>
        <position position="151"/>
    </location>
</feature>
<feature type="domain" description="Eis-like acetyltransferase" evidence="5">
    <location>
        <begin position="215"/>
        <end position="327"/>
    </location>
</feature>
<dbReference type="GO" id="GO:0034069">
    <property type="term" value="F:aminoglycoside N-acetyltransferase activity"/>
    <property type="evidence" value="ECO:0007669"/>
    <property type="project" value="TreeGrafter"/>
</dbReference>
<evidence type="ECO:0000313" key="7">
    <source>
        <dbReference type="Proteomes" id="UP000608530"/>
    </source>
</evidence>
<reference evidence="6" key="1">
    <citation type="submission" date="2020-12" db="EMBL/GenBank/DDBJ databases">
        <title>Leucobacter sp. CAS1, isolated from Chromium sludge.</title>
        <authorList>
            <person name="Xu Z."/>
        </authorList>
    </citation>
    <scope>NUCLEOTIDE SEQUENCE</scope>
    <source>
        <strain evidence="6">CSA1</strain>
    </source>
</reference>
<dbReference type="HAMAP" id="MF_01812">
    <property type="entry name" value="Eis"/>
    <property type="match status" value="1"/>
</dbReference>
<keyword evidence="7" id="KW-1185">Reference proteome</keyword>
<feature type="active site" description="Proton acceptor; via carboxylate" evidence="3">
    <location>
        <position position="434"/>
    </location>
</feature>
<evidence type="ECO:0000256" key="1">
    <source>
        <dbReference type="ARBA" id="ARBA00022679"/>
    </source>
</evidence>
<comment type="similarity">
    <text evidence="3">Belongs to the acetyltransferase Eis family.</text>
</comment>
<evidence type="ECO:0000256" key="2">
    <source>
        <dbReference type="ARBA" id="ARBA00023315"/>
    </source>
</evidence>
<dbReference type="InterPro" id="IPR016181">
    <property type="entry name" value="Acyl_CoA_acyltransferase"/>
</dbReference>